<name>A0A8B9N3Y5_9AVES</name>
<feature type="region of interest" description="Disordered" evidence="1">
    <location>
        <begin position="16"/>
        <end position="36"/>
    </location>
</feature>
<reference evidence="2" key="2">
    <citation type="submission" date="2025-09" db="UniProtKB">
        <authorList>
            <consortium name="Ensembl"/>
        </authorList>
    </citation>
    <scope>IDENTIFICATION</scope>
</reference>
<proteinExistence type="predicted"/>
<reference evidence="2" key="1">
    <citation type="submission" date="2025-08" db="UniProtKB">
        <authorList>
            <consortium name="Ensembl"/>
        </authorList>
    </citation>
    <scope>IDENTIFICATION</scope>
</reference>
<dbReference type="Ensembl" id="ENSANIT00000017122.1">
    <property type="protein sequence ID" value="ENSANIP00000016552.1"/>
    <property type="gene ID" value="ENSANIG00000011269.1"/>
</dbReference>
<dbReference type="AlphaFoldDB" id="A0A8B9N3Y5"/>
<keyword evidence="3" id="KW-1185">Reference proteome</keyword>
<protein>
    <submittedName>
        <fullName evidence="2">Uncharacterized protein</fullName>
    </submittedName>
</protein>
<dbReference type="Proteomes" id="UP000694541">
    <property type="component" value="Unplaced"/>
</dbReference>
<sequence>MWIGEKNHIKSLAVKGSREARMGARKSRRSNGPEQQRWYRHRSTLHAVPGAGELLWSSRKPALTPLSPSPPRTGFGYAVSARCSREHRCRAARRVHPPGVHPCGVHPSGVYPGCPMGVHPNGLHPDGTYPAGVHPNGVHPAGVHPGGIYPAGIYPAVCSPVANRWRCCTPGLQLPAPKKGKIPAAKQRSALSNDFHPHAGTCTAWVRARCLRGPVCTQGTGAAGKITGGRYLAWGYLACTCFSQPSRASGPGSHTARRCLAGGILHLGGNQAPAACWMLRT</sequence>
<accession>A0A8B9N3Y5</accession>
<organism evidence="2 3">
    <name type="scientific">Accipiter nisus</name>
    <name type="common">Eurasian sparrowhawk</name>
    <dbReference type="NCBI Taxonomy" id="211598"/>
    <lineage>
        <taxon>Eukaryota</taxon>
        <taxon>Metazoa</taxon>
        <taxon>Chordata</taxon>
        <taxon>Craniata</taxon>
        <taxon>Vertebrata</taxon>
        <taxon>Euteleostomi</taxon>
        <taxon>Archelosauria</taxon>
        <taxon>Archosauria</taxon>
        <taxon>Dinosauria</taxon>
        <taxon>Saurischia</taxon>
        <taxon>Theropoda</taxon>
        <taxon>Coelurosauria</taxon>
        <taxon>Aves</taxon>
        <taxon>Neognathae</taxon>
        <taxon>Neoaves</taxon>
        <taxon>Telluraves</taxon>
        <taxon>Accipitrimorphae</taxon>
        <taxon>Accipitriformes</taxon>
        <taxon>Accipitridae</taxon>
        <taxon>Accipitrinae</taxon>
        <taxon>Accipiter</taxon>
    </lineage>
</organism>
<evidence type="ECO:0000256" key="1">
    <source>
        <dbReference type="SAM" id="MobiDB-lite"/>
    </source>
</evidence>
<evidence type="ECO:0000313" key="3">
    <source>
        <dbReference type="Proteomes" id="UP000694541"/>
    </source>
</evidence>
<evidence type="ECO:0000313" key="2">
    <source>
        <dbReference type="Ensembl" id="ENSANIP00000016552.1"/>
    </source>
</evidence>